<organism evidence="3 4">
    <name type="scientific">Lederbergia citri</name>
    <dbReference type="NCBI Taxonomy" id="2833580"/>
    <lineage>
        <taxon>Bacteria</taxon>
        <taxon>Bacillati</taxon>
        <taxon>Bacillota</taxon>
        <taxon>Bacilli</taxon>
        <taxon>Bacillales</taxon>
        <taxon>Bacillaceae</taxon>
        <taxon>Lederbergia</taxon>
    </lineage>
</organism>
<dbReference type="Pfam" id="PF01261">
    <property type="entry name" value="AP_endonuc_2"/>
    <property type="match status" value="1"/>
</dbReference>
<dbReference type="RefSeq" id="WP_213126638.1">
    <property type="nucleotide sequence ID" value="NZ_JAGYPG010000004.1"/>
</dbReference>
<dbReference type="Proteomes" id="UP000681414">
    <property type="component" value="Unassembled WGS sequence"/>
</dbReference>
<name>A0A942TGV7_9BACI</name>
<dbReference type="InterPro" id="IPR036237">
    <property type="entry name" value="Xyl_isomerase-like_sf"/>
</dbReference>
<keyword evidence="1 3" id="KW-0413">Isomerase</keyword>
<reference evidence="3 4" key="1">
    <citation type="submission" date="2021-05" db="EMBL/GenBank/DDBJ databases">
        <title>Novel Bacillus species.</title>
        <authorList>
            <person name="Liu G."/>
        </authorList>
    </citation>
    <scope>NUCLEOTIDE SEQUENCE [LARGE SCALE GENOMIC DNA]</scope>
    <source>
        <strain evidence="4">FJAT-49780</strain>
    </source>
</reference>
<dbReference type="SUPFAM" id="SSF51658">
    <property type="entry name" value="Xylose isomerase-like"/>
    <property type="match status" value="1"/>
</dbReference>
<dbReference type="EMBL" id="JAGYPG010000004">
    <property type="protein sequence ID" value="MBS4197410.1"/>
    <property type="molecule type" value="Genomic_DNA"/>
</dbReference>
<accession>A0A942TGV7</accession>
<feature type="domain" description="Xylose isomerase-like TIM barrel" evidence="2">
    <location>
        <begin position="21"/>
        <end position="251"/>
    </location>
</feature>
<evidence type="ECO:0000313" key="4">
    <source>
        <dbReference type="Proteomes" id="UP000681414"/>
    </source>
</evidence>
<dbReference type="AlphaFoldDB" id="A0A942TGV7"/>
<sequence length="273" mass="30569">MLKGINQWCYPDGTPIEKVFEYSSNAGFDAVELNLNEAGGVGLTVETTKEEAEKILALANEYQLQLRSLSTSLLWKTPLSSPDENVRKEGIRVVEKMLEIASFIGIDTILLVPGAVSKEVPYDECYERSQEAIKHIIPVAEKYNVKIGIENVWNKFLLSPLEMARYIDELDSEYIGAYFDVGNVLQFGFPEQWIKILGKRIFKVHVKDFSTSVGNITGFVPLLAGDVDWKSVKQALEEIGYEDTLTAELSPYVLCPSTLADDTARHLDVILRA</sequence>
<dbReference type="PANTHER" id="PTHR43489:SF7">
    <property type="entry name" value="3-DEHYDRO-D-GULOSIDE 4-EPIMERASE-RELATED"/>
    <property type="match status" value="1"/>
</dbReference>
<evidence type="ECO:0000256" key="1">
    <source>
        <dbReference type="ARBA" id="ARBA00023235"/>
    </source>
</evidence>
<proteinExistence type="predicted"/>
<gene>
    <name evidence="3" type="ORF">KHA97_20405</name>
</gene>
<protein>
    <submittedName>
        <fullName evidence="3">Sugar phosphate isomerase/epimerase</fullName>
    </submittedName>
</protein>
<dbReference type="Gene3D" id="3.20.20.150">
    <property type="entry name" value="Divalent-metal-dependent TIM barrel enzymes"/>
    <property type="match status" value="1"/>
</dbReference>
<dbReference type="GO" id="GO:0016853">
    <property type="term" value="F:isomerase activity"/>
    <property type="evidence" value="ECO:0007669"/>
    <property type="project" value="UniProtKB-KW"/>
</dbReference>
<dbReference type="InterPro" id="IPR013022">
    <property type="entry name" value="Xyl_isomerase-like_TIM-brl"/>
</dbReference>
<evidence type="ECO:0000259" key="2">
    <source>
        <dbReference type="Pfam" id="PF01261"/>
    </source>
</evidence>
<keyword evidence="4" id="KW-1185">Reference proteome</keyword>
<evidence type="ECO:0000313" key="3">
    <source>
        <dbReference type="EMBL" id="MBS4197410.1"/>
    </source>
</evidence>
<dbReference type="InterPro" id="IPR050417">
    <property type="entry name" value="Sugar_Epim/Isomerase"/>
</dbReference>
<dbReference type="PANTHER" id="PTHR43489">
    <property type="entry name" value="ISOMERASE"/>
    <property type="match status" value="1"/>
</dbReference>
<comment type="caution">
    <text evidence="3">The sequence shown here is derived from an EMBL/GenBank/DDBJ whole genome shotgun (WGS) entry which is preliminary data.</text>
</comment>